<accession>A0ABP4UZX4</accession>
<name>A0ABP4UZX4_9ACTN</name>
<evidence type="ECO:0000313" key="2">
    <source>
        <dbReference type="Proteomes" id="UP001500383"/>
    </source>
</evidence>
<dbReference type="EMBL" id="BAAAQG010000010">
    <property type="protein sequence ID" value="GAA1713031.1"/>
    <property type="molecule type" value="Genomic_DNA"/>
</dbReference>
<organism evidence="1 2">
    <name type="scientific">Dietzia cercidiphylli</name>
    <dbReference type="NCBI Taxonomy" id="498199"/>
    <lineage>
        <taxon>Bacteria</taxon>
        <taxon>Bacillati</taxon>
        <taxon>Actinomycetota</taxon>
        <taxon>Actinomycetes</taxon>
        <taxon>Mycobacteriales</taxon>
        <taxon>Dietziaceae</taxon>
        <taxon>Dietzia</taxon>
    </lineage>
</organism>
<evidence type="ECO:0000313" key="1">
    <source>
        <dbReference type="EMBL" id="GAA1713031.1"/>
    </source>
</evidence>
<reference evidence="2" key="1">
    <citation type="journal article" date="2019" name="Int. J. Syst. Evol. Microbiol.">
        <title>The Global Catalogue of Microorganisms (GCM) 10K type strain sequencing project: providing services to taxonomists for standard genome sequencing and annotation.</title>
        <authorList>
            <consortium name="The Broad Institute Genomics Platform"/>
            <consortium name="The Broad Institute Genome Sequencing Center for Infectious Disease"/>
            <person name="Wu L."/>
            <person name="Ma J."/>
        </authorList>
    </citation>
    <scope>NUCLEOTIDE SEQUENCE [LARGE SCALE GENOMIC DNA]</scope>
    <source>
        <strain evidence="2">JCM 16002</strain>
    </source>
</reference>
<comment type="caution">
    <text evidence="1">The sequence shown here is derived from an EMBL/GenBank/DDBJ whole genome shotgun (WGS) entry which is preliminary data.</text>
</comment>
<proteinExistence type="predicted"/>
<gene>
    <name evidence="1" type="ORF">GCM10009831_23430</name>
</gene>
<dbReference type="Proteomes" id="UP001500383">
    <property type="component" value="Unassembled WGS sequence"/>
</dbReference>
<sequence length="586" mass="64190">MSTERVPWSRLDSGEFEHTVAMLVCADHPLGQKFTPGPDGGIDVFVPDGDSQRKVFQVKNFPLKFANAEFRQVRKSLRAVAETSRQEGWAITEWHLVIPRDSSPGYRARIEEEVKSLGIPTWSWMGLTRLDIFAARHPELIDYYLKGGKDRLADQLADLTAIIRGDTTLGSGTRLQPADVGDRIRILQRAANNDPHYRYHFGTSDCPPHQVDEPWLVAVAAEQHGPMWLHIKVYAKFAAALSERPITTTVQVDVTGDPALAESFEQFLDFGTDLTIPSSAASAELNLPGGLGGTIDSAEIHFTAITAEAGGPEPASSITVGVRDATGDVVAELRLERKSFTSGVRGGQRTVWADRTDKVELALRTRFEPIEVEADFRMNWDAYSQLPGDLIDAVSFMDAVDRGVSIGLSPSHGPRRYSWTVPYPHDRNSNLHLTARLVRALNVIQQHSTDLLRIPSALSAGELRHVFEAATLLQGQAASTTWSPFEFTIDATDRPTLTAGSRINVAVTQRLNIELDGEEHHLGQVAAFLDAVVDSVDGDTVALSPGDPDARATRVLAEGEEYRVWVAATDAESKRPAPDGNRDGPT</sequence>
<evidence type="ECO:0008006" key="3">
    <source>
        <dbReference type="Google" id="ProtNLM"/>
    </source>
</evidence>
<dbReference type="RefSeq" id="WP_179523835.1">
    <property type="nucleotide sequence ID" value="NZ_BAAAQG010000010.1"/>
</dbReference>
<keyword evidence="2" id="KW-1185">Reference proteome</keyword>
<protein>
    <recommendedName>
        <fullName evidence="3">Restriction endonuclease type IV Mrr domain-containing protein</fullName>
    </recommendedName>
</protein>